<dbReference type="SUPFAM" id="SSF55729">
    <property type="entry name" value="Acyl-CoA N-acyltransferases (Nat)"/>
    <property type="match status" value="1"/>
</dbReference>
<reference evidence="4 5" key="1">
    <citation type="submission" date="2016-01" db="EMBL/GenBank/DDBJ databases">
        <authorList>
            <person name="Oliw E.H."/>
        </authorList>
    </citation>
    <scope>NUCLEOTIDE SEQUENCE [LARGE SCALE GENOMIC DNA]</scope>
    <source>
        <strain evidence="4 5">Kerr 14</strain>
    </source>
</reference>
<dbReference type="PANTHER" id="PTHR43877:SF1">
    <property type="entry name" value="ACETYLTRANSFERASE"/>
    <property type="match status" value="1"/>
</dbReference>
<keyword evidence="2" id="KW-0012">Acyltransferase</keyword>
<organism evidence="4 5">
    <name type="scientific">Agrobacterium tumefaciens str. Kerr 14</name>
    <dbReference type="NCBI Taxonomy" id="1183424"/>
    <lineage>
        <taxon>Bacteria</taxon>
        <taxon>Pseudomonadati</taxon>
        <taxon>Pseudomonadota</taxon>
        <taxon>Alphaproteobacteria</taxon>
        <taxon>Hyphomicrobiales</taxon>
        <taxon>Rhizobiaceae</taxon>
        <taxon>Rhizobium/Agrobacterium group</taxon>
        <taxon>Agrobacterium</taxon>
        <taxon>Agrobacterium tumefaciens complex</taxon>
    </lineage>
</organism>
<evidence type="ECO:0000313" key="5">
    <source>
        <dbReference type="Proteomes" id="UP000191897"/>
    </source>
</evidence>
<protein>
    <submittedName>
        <fullName evidence="4">Acetyltransferase</fullName>
    </submittedName>
</protein>
<name>A0A1S7QJN8_AGRTU</name>
<feature type="domain" description="N-acetyltransferase" evidence="3">
    <location>
        <begin position="6"/>
        <end position="155"/>
    </location>
</feature>
<dbReference type="InterPro" id="IPR050832">
    <property type="entry name" value="Bact_Acetyltransf"/>
</dbReference>
<dbReference type="GO" id="GO:0016747">
    <property type="term" value="F:acyltransferase activity, transferring groups other than amino-acyl groups"/>
    <property type="evidence" value="ECO:0007669"/>
    <property type="project" value="InterPro"/>
</dbReference>
<dbReference type="InterPro" id="IPR000182">
    <property type="entry name" value="GNAT_dom"/>
</dbReference>
<evidence type="ECO:0000256" key="2">
    <source>
        <dbReference type="ARBA" id="ARBA00023315"/>
    </source>
</evidence>
<proteinExistence type="predicted"/>
<dbReference type="PROSITE" id="PS51186">
    <property type="entry name" value="GNAT"/>
    <property type="match status" value="1"/>
</dbReference>
<sequence>MVVSGLKLRQMNEADRHAVGFVGFAAWRSGEAFDDSYLDPDVIERVRGEFESFAKSPTGDVVVAEMGGVVAGWGACDAAPHHISDLWVDPNWQGKGIGKALILHFLNKMRAQGLPLATIDTHARNRAAIGLYERCGFEIVWRGMEWSDIMKVELEKVKLERRLSP</sequence>
<accession>A0A1S7QJN8</accession>
<evidence type="ECO:0000256" key="1">
    <source>
        <dbReference type="ARBA" id="ARBA00022679"/>
    </source>
</evidence>
<dbReference type="EMBL" id="FBWC01000017">
    <property type="protein sequence ID" value="CUX37729.1"/>
    <property type="molecule type" value="Genomic_DNA"/>
</dbReference>
<dbReference type="Gene3D" id="3.40.630.30">
    <property type="match status" value="1"/>
</dbReference>
<dbReference type="PANTHER" id="PTHR43877">
    <property type="entry name" value="AMINOALKYLPHOSPHONATE N-ACETYLTRANSFERASE-RELATED-RELATED"/>
    <property type="match status" value="1"/>
</dbReference>
<gene>
    <name evidence="4" type="ORF">AGR4C_Cc80154</name>
</gene>
<dbReference type="Proteomes" id="UP000191897">
    <property type="component" value="Unassembled WGS sequence"/>
</dbReference>
<evidence type="ECO:0000259" key="3">
    <source>
        <dbReference type="PROSITE" id="PS51186"/>
    </source>
</evidence>
<evidence type="ECO:0000313" key="4">
    <source>
        <dbReference type="EMBL" id="CUX37729.1"/>
    </source>
</evidence>
<dbReference type="CDD" id="cd04301">
    <property type="entry name" value="NAT_SF"/>
    <property type="match status" value="1"/>
</dbReference>
<dbReference type="AlphaFoldDB" id="A0A1S7QJN8"/>
<dbReference type="InterPro" id="IPR016181">
    <property type="entry name" value="Acyl_CoA_acyltransferase"/>
</dbReference>
<dbReference type="Pfam" id="PF00583">
    <property type="entry name" value="Acetyltransf_1"/>
    <property type="match status" value="1"/>
</dbReference>
<keyword evidence="1 4" id="KW-0808">Transferase</keyword>